<dbReference type="PANTHER" id="PTHR35566:SF1">
    <property type="entry name" value="TYPE VI SECRETION SYSTEM BASEPLATE COMPONENT TSSK1"/>
    <property type="match status" value="1"/>
</dbReference>
<organism evidence="1 2">
    <name type="scientific">Pseudoalteromonas ulvae</name>
    <dbReference type="NCBI Taxonomy" id="107327"/>
    <lineage>
        <taxon>Bacteria</taxon>
        <taxon>Pseudomonadati</taxon>
        <taxon>Pseudomonadota</taxon>
        <taxon>Gammaproteobacteria</taxon>
        <taxon>Alteromonadales</taxon>
        <taxon>Pseudoalteromonadaceae</taxon>
        <taxon>Pseudoalteromonas</taxon>
    </lineage>
</organism>
<sequence length="456" mass="50460">MDPLKSLFWNQGLFLKPQHFQHLSLQTLAQAHAYSSIKTGIVSGIASLNIDIPSLQNGVVQIHKLEAVLPDGTLLVFPGNCSLNSLSITADLADKNNLISIYIAVCPISIDSNNLSHPNRGIARYVENEAAEVIDLFDTEESTQLTTLNIDTALISENELAKYNHCACIKIAAISSQSGVFCLDTDFIPPVISIASSVVLQDNIKGLKQSLLARFEQLESFSSLKGGQHTELSSASLSTLMALNIVAGFIPQVAHFEECKEQSPQQFYMLLRQLIAQLSLFSRNISVLGESADEGHSIIPYNQNNLTACFSRAFKMASKLLDELTIDPELLIELTQQGESKFVATLPPEFLSHTNRFYLRLRSKDNLETRVDEILEYSKMGADGQVDIYIKRALPGVKLHYLSRKPLGVASAPNSYYFSFDTHSFEWQKVLETTRVGLIWPDGPNDLQIEIIAVKG</sequence>
<dbReference type="RefSeq" id="WP_086743508.1">
    <property type="nucleotide sequence ID" value="NZ_MWPV01000002.1"/>
</dbReference>
<evidence type="ECO:0000313" key="2">
    <source>
        <dbReference type="Proteomes" id="UP000194841"/>
    </source>
</evidence>
<dbReference type="OrthoDB" id="9775333at2"/>
<dbReference type="EMBL" id="MWPV01000002">
    <property type="protein sequence ID" value="OUL58200.1"/>
    <property type="molecule type" value="Genomic_DNA"/>
</dbReference>
<protein>
    <submittedName>
        <fullName evidence="1">Type VI secretion system-associated protein</fullName>
    </submittedName>
</protein>
<dbReference type="Proteomes" id="UP000194841">
    <property type="component" value="Unassembled WGS sequence"/>
</dbReference>
<accession>A0A244CRE6</accession>
<evidence type="ECO:0000313" key="1">
    <source>
        <dbReference type="EMBL" id="OUL58200.1"/>
    </source>
</evidence>
<dbReference type="Pfam" id="PF05936">
    <property type="entry name" value="T6SS_VasE"/>
    <property type="match status" value="1"/>
</dbReference>
<proteinExistence type="predicted"/>
<keyword evidence="2" id="KW-1185">Reference proteome</keyword>
<dbReference type="AlphaFoldDB" id="A0A244CRE6"/>
<name>A0A244CRE6_PSEDV</name>
<gene>
    <name evidence="1" type="ORF">B1199_07550</name>
</gene>
<comment type="caution">
    <text evidence="1">The sequence shown here is derived from an EMBL/GenBank/DDBJ whole genome shotgun (WGS) entry which is preliminary data.</text>
</comment>
<dbReference type="NCBIfam" id="TIGR03353">
    <property type="entry name" value="VI_chp_4"/>
    <property type="match status" value="1"/>
</dbReference>
<dbReference type="PANTHER" id="PTHR35566">
    <property type="entry name" value="BLR3599 PROTEIN"/>
    <property type="match status" value="1"/>
</dbReference>
<reference evidence="1 2" key="1">
    <citation type="submission" date="2017-02" db="EMBL/GenBank/DDBJ databases">
        <title>Pseudoalteromonas ulvae TC14 Genome.</title>
        <authorList>
            <person name="Molmeret M."/>
        </authorList>
    </citation>
    <scope>NUCLEOTIDE SEQUENCE [LARGE SCALE GENOMIC DNA]</scope>
    <source>
        <strain evidence="1">TC14</strain>
    </source>
</reference>
<dbReference type="InterPro" id="IPR010263">
    <property type="entry name" value="T6SS_TssK"/>
</dbReference>